<dbReference type="InterPro" id="IPR029063">
    <property type="entry name" value="SAM-dependent_MTases_sf"/>
</dbReference>
<keyword evidence="4" id="KW-1185">Reference proteome</keyword>
<accession>A0ABR4ZDJ9</accession>
<dbReference type="Proteomes" id="UP000031364">
    <property type="component" value="Unassembled WGS sequence"/>
</dbReference>
<dbReference type="EMBL" id="JNFP01000024">
    <property type="protein sequence ID" value="KIA63224.1"/>
    <property type="molecule type" value="Genomic_DNA"/>
</dbReference>
<dbReference type="PANTHER" id="PTHR44942">
    <property type="entry name" value="METHYLTRANSF_11 DOMAIN-CONTAINING PROTEIN"/>
    <property type="match status" value="1"/>
</dbReference>
<dbReference type="GO" id="GO:0032259">
    <property type="term" value="P:methylation"/>
    <property type="evidence" value="ECO:0007669"/>
    <property type="project" value="UniProtKB-KW"/>
</dbReference>
<dbReference type="Pfam" id="PF13489">
    <property type="entry name" value="Methyltransf_23"/>
    <property type="match status" value="1"/>
</dbReference>
<dbReference type="InterPro" id="IPR051052">
    <property type="entry name" value="Diverse_substrate_MTase"/>
</dbReference>
<keyword evidence="2" id="KW-0808">Transferase</keyword>
<dbReference type="SUPFAM" id="SSF53335">
    <property type="entry name" value="S-adenosyl-L-methionine-dependent methyltransferases"/>
    <property type="match status" value="1"/>
</dbReference>
<dbReference type="RefSeq" id="WP_043672977.1">
    <property type="nucleotide sequence ID" value="NZ_BDCI01000003.1"/>
</dbReference>
<evidence type="ECO:0000256" key="1">
    <source>
        <dbReference type="ARBA" id="ARBA00022603"/>
    </source>
</evidence>
<protein>
    <submittedName>
        <fullName evidence="3">Methyltransferase type 11</fullName>
    </submittedName>
</protein>
<dbReference type="Gene3D" id="3.40.50.150">
    <property type="entry name" value="Vaccinia Virus protein VP39"/>
    <property type="match status" value="1"/>
</dbReference>
<sequence>MPTIPSGPSPSPQLESHRVRAIAESFGIDAARYDRCRPRYPTELVAAVVDASPGPRVLDIGTGTGIVARRFQAAGCTVLGVEPDSRMAEFARHRGAEVEVSTFETWDPAGRNFDAAVAGQTWHWVDPVAGAHKAAQALRPGGTLALFWNVQQPPPELEQALAEVFHRVVPESPIAHLPKVSSVEIYTAMCDKAADGIRGTAAFDEPQQQRFQWTQRYTRDEWLDYSATTGATTRLAPAVLDEVLADLGAVIDRTGGDFVCRYTTVMVTATRAD</sequence>
<gene>
    <name evidence="3" type="ORF">FG87_20415</name>
</gene>
<evidence type="ECO:0000256" key="2">
    <source>
        <dbReference type="ARBA" id="ARBA00022679"/>
    </source>
</evidence>
<keyword evidence="1 3" id="KW-0489">Methyltransferase</keyword>
<dbReference type="CDD" id="cd02440">
    <property type="entry name" value="AdoMet_MTases"/>
    <property type="match status" value="1"/>
</dbReference>
<proteinExistence type="predicted"/>
<evidence type="ECO:0000313" key="3">
    <source>
        <dbReference type="EMBL" id="KIA63224.1"/>
    </source>
</evidence>
<evidence type="ECO:0000313" key="4">
    <source>
        <dbReference type="Proteomes" id="UP000031364"/>
    </source>
</evidence>
<organism evidence="3 4">
    <name type="scientific">Nocardia vulneris</name>
    <dbReference type="NCBI Taxonomy" id="1141657"/>
    <lineage>
        <taxon>Bacteria</taxon>
        <taxon>Bacillati</taxon>
        <taxon>Actinomycetota</taxon>
        <taxon>Actinomycetes</taxon>
        <taxon>Mycobacteriales</taxon>
        <taxon>Nocardiaceae</taxon>
        <taxon>Nocardia</taxon>
    </lineage>
</organism>
<comment type="caution">
    <text evidence="3">The sequence shown here is derived from an EMBL/GenBank/DDBJ whole genome shotgun (WGS) entry which is preliminary data.</text>
</comment>
<reference evidence="3 4" key="1">
    <citation type="journal article" date="2014" name="Int. J. Syst. Evol. Microbiol.">
        <title>Nocardia vulneris sp. nov., isolated from wounds of human patients in North America.</title>
        <authorList>
            <person name="Lasker B.A."/>
            <person name="Bell M."/>
            <person name="Klenk H.P."/>
            <person name="Sproer C."/>
            <person name="Schumann C."/>
            <person name="Schumann P."/>
            <person name="Brown J.M."/>
        </authorList>
    </citation>
    <scope>NUCLEOTIDE SEQUENCE [LARGE SCALE GENOMIC DNA]</scope>
    <source>
        <strain evidence="3 4">W9851</strain>
    </source>
</reference>
<name>A0ABR4ZDJ9_9NOCA</name>
<dbReference type="PANTHER" id="PTHR44942:SF4">
    <property type="entry name" value="METHYLTRANSFERASE TYPE 11 DOMAIN-CONTAINING PROTEIN"/>
    <property type="match status" value="1"/>
</dbReference>
<dbReference type="GO" id="GO:0008168">
    <property type="term" value="F:methyltransferase activity"/>
    <property type="evidence" value="ECO:0007669"/>
    <property type="project" value="UniProtKB-KW"/>
</dbReference>